<evidence type="ECO:0000256" key="1">
    <source>
        <dbReference type="ARBA" id="ARBA00022801"/>
    </source>
</evidence>
<dbReference type="InterPro" id="IPR020084">
    <property type="entry name" value="NUDIX_hydrolase_CS"/>
</dbReference>
<name>A0A2A9HHU3_TEPT2</name>
<dbReference type="Proteomes" id="UP000223071">
    <property type="component" value="Unassembled WGS sequence"/>
</dbReference>
<keyword evidence="4" id="KW-1185">Reference proteome</keyword>
<feature type="domain" description="Nudix hydrolase" evidence="2">
    <location>
        <begin position="5"/>
        <end position="149"/>
    </location>
</feature>
<dbReference type="Gene3D" id="3.90.79.10">
    <property type="entry name" value="Nucleoside Triphosphate Pyrophosphohydrolase"/>
    <property type="match status" value="1"/>
</dbReference>
<dbReference type="EMBL" id="PDJQ01000001">
    <property type="protein sequence ID" value="PFG74670.1"/>
    <property type="molecule type" value="Genomic_DNA"/>
</dbReference>
<reference evidence="3 4" key="1">
    <citation type="submission" date="2017-09" db="EMBL/GenBank/DDBJ databases">
        <title>Sequencing the genomes of two abundant thermophiles in Great Basin hot springs: Thermocrinis jamiesonii and novel Chloroflexi Thermoflexus hugenholtzii.</title>
        <authorList>
            <person name="Hedlund B."/>
        </authorList>
    </citation>
    <scope>NUCLEOTIDE SEQUENCE [LARGE SCALE GENOMIC DNA]</scope>
    <source>
        <strain evidence="3 4">G233</strain>
    </source>
</reference>
<keyword evidence="1" id="KW-0378">Hydrolase</keyword>
<sequence length="170" mass="18538">MEPLERHHTATAYIVAGGRTLLLWHRGLRMWLPPGGHLEPNEDPVQGAIREAREEAGLAVEVIPPPGLIAVERPLVLPPPAVILIEDIVRSDQPFHQHIDHVYFTAALEQVDFEAPVPHGPHRWVTLQDLRIAVALPEPGGTLVPVAEDVRLLGIRAIEAAANRGSVPGC</sequence>
<dbReference type="RefSeq" id="WP_098504040.1">
    <property type="nucleotide sequence ID" value="NZ_PDJQ01000001.1"/>
</dbReference>
<dbReference type="CDD" id="cd03674">
    <property type="entry name" value="NUDIX_Hydrolase"/>
    <property type="match status" value="1"/>
</dbReference>
<proteinExistence type="predicted"/>
<dbReference type="PROSITE" id="PS51462">
    <property type="entry name" value="NUDIX"/>
    <property type="match status" value="1"/>
</dbReference>
<dbReference type="AlphaFoldDB" id="A0A2A9HHU3"/>
<dbReference type="PROSITE" id="PS00893">
    <property type="entry name" value="NUDIX_BOX"/>
    <property type="match status" value="1"/>
</dbReference>
<dbReference type="InterPro" id="IPR000086">
    <property type="entry name" value="NUDIX_hydrolase_dom"/>
</dbReference>
<evidence type="ECO:0000313" key="3">
    <source>
        <dbReference type="EMBL" id="PFG74670.1"/>
    </source>
</evidence>
<comment type="caution">
    <text evidence="3">The sequence shown here is derived from an EMBL/GenBank/DDBJ whole genome shotgun (WGS) entry which is preliminary data.</text>
</comment>
<dbReference type="PANTHER" id="PTHR43222">
    <property type="entry name" value="NUDIX HYDROLASE 23"/>
    <property type="match status" value="1"/>
</dbReference>
<accession>A0A2A9HHU3</accession>
<dbReference type="PANTHER" id="PTHR43222:SF2">
    <property type="entry name" value="NUDIX HYDROLASE 23, CHLOROPLASTIC"/>
    <property type="match status" value="1"/>
</dbReference>
<protein>
    <submittedName>
        <fullName evidence="3">NUDIX domain-containing protein</fullName>
    </submittedName>
</protein>
<dbReference type="Pfam" id="PF00293">
    <property type="entry name" value="NUDIX"/>
    <property type="match status" value="1"/>
</dbReference>
<dbReference type="SUPFAM" id="SSF55811">
    <property type="entry name" value="Nudix"/>
    <property type="match status" value="1"/>
</dbReference>
<organism evidence="3 4">
    <name type="scientific">Tepidiforma thermophila (strain KCTC 52669 / CGMCC 1.13589 / G233)</name>
    <dbReference type="NCBI Taxonomy" id="2761530"/>
    <lineage>
        <taxon>Bacteria</taxon>
        <taxon>Bacillati</taxon>
        <taxon>Chloroflexota</taxon>
        <taxon>Tepidiformia</taxon>
        <taxon>Tepidiformales</taxon>
        <taxon>Tepidiformaceae</taxon>
        <taxon>Tepidiforma</taxon>
    </lineage>
</organism>
<dbReference type="InterPro" id="IPR015797">
    <property type="entry name" value="NUDIX_hydrolase-like_dom_sf"/>
</dbReference>
<gene>
    <name evidence="3" type="ORF">A9A59_1907</name>
</gene>
<evidence type="ECO:0000313" key="4">
    <source>
        <dbReference type="Proteomes" id="UP000223071"/>
    </source>
</evidence>
<dbReference type="GO" id="GO:0016787">
    <property type="term" value="F:hydrolase activity"/>
    <property type="evidence" value="ECO:0007669"/>
    <property type="project" value="UniProtKB-KW"/>
</dbReference>
<evidence type="ECO:0000259" key="2">
    <source>
        <dbReference type="PROSITE" id="PS51462"/>
    </source>
</evidence>